<dbReference type="InterPro" id="IPR011856">
    <property type="entry name" value="tRNA_endonuc-like_dom_sf"/>
</dbReference>
<reference evidence="1 2" key="1">
    <citation type="submission" date="2019-07" db="EMBL/GenBank/DDBJ databases">
        <title>Whole genome shotgun sequence of Lactobacillus aviarius subsp. aviarius NBRC 102162.</title>
        <authorList>
            <person name="Hosoyama A."/>
            <person name="Uohara A."/>
            <person name="Ohji S."/>
            <person name="Ichikawa N."/>
        </authorList>
    </citation>
    <scope>NUCLEOTIDE SEQUENCE [LARGE SCALE GENOMIC DNA]</scope>
    <source>
        <strain evidence="1 2">NBRC 102162</strain>
    </source>
</reference>
<dbReference type="EMBL" id="BJUI01000018">
    <property type="protein sequence ID" value="GEK42331.1"/>
    <property type="molecule type" value="Genomic_DNA"/>
</dbReference>
<evidence type="ECO:0008006" key="3">
    <source>
        <dbReference type="Google" id="ProtNLM"/>
    </source>
</evidence>
<accession>A0A510WUN5</accession>
<organism evidence="1 2">
    <name type="scientific">Ligilactobacillus aviarius</name>
    <dbReference type="NCBI Taxonomy" id="1606"/>
    <lineage>
        <taxon>Bacteria</taxon>
        <taxon>Bacillati</taxon>
        <taxon>Bacillota</taxon>
        <taxon>Bacilli</taxon>
        <taxon>Lactobacillales</taxon>
        <taxon>Lactobacillaceae</taxon>
        <taxon>Ligilactobacillus</taxon>
    </lineage>
</organism>
<protein>
    <recommendedName>
        <fullName evidence="3">VRR-NUC domain-containing protein</fullName>
    </recommendedName>
</protein>
<dbReference type="GO" id="GO:0003676">
    <property type="term" value="F:nucleic acid binding"/>
    <property type="evidence" value="ECO:0007669"/>
    <property type="project" value="InterPro"/>
</dbReference>
<comment type="caution">
    <text evidence="1">The sequence shown here is derived from an EMBL/GenBank/DDBJ whole genome shotgun (WGS) entry which is preliminary data.</text>
</comment>
<evidence type="ECO:0000313" key="1">
    <source>
        <dbReference type="EMBL" id="GEK42331.1"/>
    </source>
</evidence>
<evidence type="ECO:0000313" key="2">
    <source>
        <dbReference type="Proteomes" id="UP000321722"/>
    </source>
</evidence>
<gene>
    <name evidence="1" type="ORF">LAV01_11630</name>
</gene>
<dbReference type="AlphaFoldDB" id="A0A510WUN5"/>
<proteinExistence type="predicted"/>
<dbReference type="Proteomes" id="UP000321722">
    <property type="component" value="Unassembled WGS sequence"/>
</dbReference>
<dbReference type="Gene3D" id="3.40.1350.10">
    <property type="match status" value="1"/>
</dbReference>
<name>A0A510WUN5_9LACO</name>
<sequence length="66" mass="7740">MGFRLDDTTIFFIECKNEKGKPRKDQIEFHKFLTQCDVVHGIARSIDDAILIVNERKVGYGFEKYD</sequence>
<keyword evidence="2" id="KW-1185">Reference proteome</keyword>